<organism evidence="1 2">
    <name type="scientific">Marine Group I thaumarchaeote</name>
    <dbReference type="NCBI Taxonomy" id="2511932"/>
    <lineage>
        <taxon>Archaea</taxon>
        <taxon>Nitrososphaerota</taxon>
        <taxon>Marine Group I</taxon>
    </lineage>
</organism>
<comment type="caution">
    <text evidence="1">The sequence shown here is derived from an EMBL/GenBank/DDBJ whole genome shotgun (WGS) entry which is preliminary data.</text>
</comment>
<evidence type="ECO:0000313" key="1">
    <source>
        <dbReference type="EMBL" id="NWJ57994.1"/>
    </source>
</evidence>
<evidence type="ECO:0000313" key="2">
    <source>
        <dbReference type="Proteomes" id="UP000575480"/>
    </source>
</evidence>
<name>A0A7K4MXN1_9ARCH</name>
<sequence>MIIVIGNGQSKSVSDFNLFKKHITYGCDFIYRKFIPNHLVCQDIDAQLELITNGLTKKYKCYFRGFDLIPSMHYDMLKQTTDKKYKIGENQPKTDHFIQFAHEGIMYFIWIDSSDPTENIAWWSDNKFDEWVSDTVTLRLACQQNPSETFFYCVGFDYYHDQTKDGIFLGSSITEFHDENQDSWIGQHKHIEEEYPNSKFIFVGKDMDYGEFENLLNK</sequence>
<proteinExistence type="predicted"/>
<gene>
    <name evidence="1" type="ORF">HX858_09665</name>
</gene>
<protein>
    <submittedName>
        <fullName evidence="1">Uncharacterized protein</fullName>
    </submittedName>
</protein>
<accession>A0A7K4MXN1</accession>
<dbReference type="EMBL" id="JACATH010000038">
    <property type="protein sequence ID" value="NWJ57994.1"/>
    <property type="molecule type" value="Genomic_DNA"/>
</dbReference>
<dbReference type="Proteomes" id="UP000575480">
    <property type="component" value="Unassembled WGS sequence"/>
</dbReference>
<dbReference type="AlphaFoldDB" id="A0A7K4MXN1"/>
<reference evidence="1 2" key="1">
    <citation type="journal article" date="2019" name="Environ. Microbiol.">
        <title>Genomics insights into ecotype formation of ammonia-oxidizing archaea in the deep ocean.</title>
        <authorList>
            <person name="Wang Y."/>
            <person name="Huang J.M."/>
            <person name="Cui G.J."/>
            <person name="Nunoura T."/>
            <person name="Takaki Y."/>
            <person name="Li W.L."/>
            <person name="Li J."/>
            <person name="Gao Z.M."/>
            <person name="Takai K."/>
            <person name="Zhang A.Q."/>
            <person name="Stepanauskas R."/>
        </authorList>
    </citation>
    <scope>NUCLEOTIDE SEQUENCE [LARGE SCALE GENOMIC DNA]</scope>
    <source>
        <strain evidence="1 2">L15a</strain>
    </source>
</reference>